<organism evidence="2 3">
    <name type="scientific">Ataeniobius toweri</name>
    <dbReference type="NCBI Taxonomy" id="208326"/>
    <lineage>
        <taxon>Eukaryota</taxon>
        <taxon>Metazoa</taxon>
        <taxon>Chordata</taxon>
        <taxon>Craniata</taxon>
        <taxon>Vertebrata</taxon>
        <taxon>Euteleostomi</taxon>
        <taxon>Actinopterygii</taxon>
        <taxon>Neopterygii</taxon>
        <taxon>Teleostei</taxon>
        <taxon>Neoteleostei</taxon>
        <taxon>Acanthomorphata</taxon>
        <taxon>Ovalentaria</taxon>
        <taxon>Atherinomorphae</taxon>
        <taxon>Cyprinodontiformes</taxon>
        <taxon>Goodeidae</taxon>
        <taxon>Ataeniobius</taxon>
    </lineage>
</organism>
<evidence type="ECO:0000256" key="1">
    <source>
        <dbReference type="SAM" id="Phobius"/>
    </source>
</evidence>
<keyword evidence="1" id="KW-1133">Transmembrane helix</keyword>
<evidence type="ECO:0000313" key="3">
    <source>
        <dbReference type="Proteomes" id="UP001345963"/>
    </source>
</evidence>
<dbReference type="EMBL" id="JAHUTI010085317">
    <property type="protein sequence ID" value="MED6259653.1"/>
    <property type="molecule type" value="Genomic_DNA"/>
</dbReference>
<name>A0ABU7C9U2_9TELE</name>
<protein>
    <submittedName>
        <fullName evidence="2">Uncharacterized protein</fullName>
    </submittedName>
</protein>
<evidence type="ECO:0000313" key="2">
    <source>
        <dbReference type="EMBL" id="MED6259653.1"/>
    </source>
</evidence>
<gene>
    <name evidence="2" type="ORF">ATANTOWER_027304</name>
</gene>
<comment type="caution">
    <text evidence="2">The sequence shown here is derived from an EMBL/GenBank/DDBJ whole genome shotgun (WGS) entry which is preliminary data.</text>
</comment>
<feature type="transmembrane region" description="Helical" evidence="1">
    <location>
        <begin position="12"/>
        <end position="30"/>
    </location>
</feature>
<keyword evidence="1" id="KW-0472">Membrane</keyword>
<dbReference type="Proteomes" id="UP001345963">
    <property type="component" value="Unassembled WGS sequence"/>
</dbReference>
<keyword evidence="1" id="KW-0812">Transmembrane</keyword>
<reference evidence="2 3" key="1">
    <citation type="submission" date="2021-07" db="EMBL/GenBank/DDBJ databases">
        <authorList>
            <person name="Palmer J.M."/>
        </authorList>
    </citation>
    <scope>NUCLEOTIDE SEQUENCE [LARGE SCALE GENOMIC DNA]</scope>
    <source>
        <strain evidence="2 3">AT_MEX2019</strain>
        <tissue evidence="2">Muscle</tissue>
    </source>
</reference>
<proteinExistence type="predicted"/>
<sequence length="131" mass="15247">MTLRSGRFSPYFKFLLSSTFLFAFYGFLRLREFTFPSYSFVSSRDLAFSDIKLYPDHFKLYRKQTKTKVHVSFPLLASMARFVHSKPSSLLLSNVTNQLTLHAPFPHSRRSSHDRLLVPQISEANFSSMQP</sequence>
<accession>A0ABU7C9U2</accession>
<keyword evidence="3" id="KW-1185">Reference proteome</keyword>